<proteinExistence type="predicted"/>
<evidence type="ECO:0000313" key="1">
    <source>
        <dbReference type="EMBL" id="CAI5722306.1"/>
    </source>
</evidence>
<organism evidence="1 2">
    <name type="scientific">Peronospora destructor</name>
    <dbReference type="NCBI Taxonomy" id="86335"/>
    <lineage>
        <taxon>Eukaryota</taxon>
        <taxon>Sar</taxon>
        <taxon>Stramenopiles</taxon>
        <taxon>Oomycota</taxon>
        <taxon>Peronosporomycetes</taxon>
        <taxon>Peronosporales</taxon>
        <taxon>Peronosporaceae</taxon>
        <taxon>Peronospora</taxon>
    </lineage>
</organism>
<comment type="caution">
    <text evidence="1">The sequence shown here is derived from an EMBL/GenBank/DDBJ whole genome shotgun (WGS) entry which is preliminary data.</text>
</comment>
<sequence>MHLSAGCFAKFHAVNLLSLRNLRDLESVVRRRVVEALGKRSCYTRKYFGMDAHQARRWLEQQRRKKTCDQPPITLSYCAADGVRRRLYLHEVSPKPSLEDMQAWLCFCANVCHVSVAIMIQSVARSTLTPVTTAL</sequence>
<dbReference type="Proteomes" id="UP001162029">
    <property type="component" value="Unassembled WGS sequence"/>
</dbReference>
<gene>
    <name evidence="1" type="ORF">PDE001_LOCUS2653</name>
</gene>
<dbReference type="AlphaFoldDB" id="A0AAV0TLT8"/>
<evidence type="ECO:0000313" key="2">
    <source>
        <dbReference type="Proteomes" id="UP001162029"/>
    </source>
</evidence>
<protein>
    <submittedName>
        <fullName evidence="1">Uncharacterized protein</fullName>
    </submittedName>
</protein>
<name>A0AAV0TLT8_9STRA</name>
<dbReference type="EMBL" id="CANTFM010000463">
    <property type="protein sequence ID" value="CAI5722306.1"/>
    <property type="molecule type" value="Genomic_DNA"/>
</dbReference>
<reference evidence="1" key="1">
    <citation type="submission" date="2022-12" db="EMBL/GenBank/DDBJ databases">
        <authorList>
            <person name="Webb A."/>
        </authorList>
    </citation>
    <scope>NUCLEOTIDE SEQUENCE</scope>
    <source>
        <strain evidence="1">Pd1</strain>
    </source>
</reference>
<keyword evidence="2" id="KW-1185">Reference proteome</keyword>
<accession>A0AAV0TLT8</accession>